<dbReference type="SUPFAM" id="SSF81383">
    <property type="entry name" value="F-box domain"/>
    <property type="match status" value="1"/>
</dbReference>
<evidence type="ECO:0008006" key="3">
    <source>
        <dbReference type="Google" id="ProtNLM"/>
    </source>
</evidence>
<accession>A0ABR3WEI0</accession>
<evidence type="ECO:0000313" key="2">
    <source>
        <dbReference type="Proteomes" id="UP001583177"/>
    </source>
</evidence>
<keyword evidence="2" id="KW-1185">Reference proteome</keyword>
<comment type="caution">
    <text evidence="1">The sequence shown here is derived from an EMBL/GenBank/DDBJ whole genome shotgun (WGS) entry which is preliminary data.</text>
</comment>
<reference evidence="1 2" key="1">
    <citation type="journal article" date="2024" name="IMA Fungus">
        <title>IMA Genome - F19 : A genome assembly and annotation guide to empower mycologists, including annotated draft genome sequences of Ceratocystis pirilliformis, Diaporthe australafricana, Fusarium ophioides, Paecilomyces lecythidis, and Sporothrix stenoceras.</title>
        <authorList>
            <person name="Aylward J."/>
            <person name="Wilson A.M."/>
            <person name="Visagie C.M."/>
            <person name="Spraker J."/>
            <person name="Barnes I."/>
            <person name="Buitendag C."/>
            <person name="Ceriani C."/>
            <person name="Del Mar Angel L."/>
            <person name="du Plessis D."/>
            <person name="Fuchs T."/>
            <person name="Gasser K."/>
            <person name="Kramer D."/>
            <person name="Li W."/>
            <person name="Munsamy K."/>
            <person name="Piso A."/>
            <person name="Price J.L."/>
            <person name="Sonnekus B."/>
            <person name="Thomas C."/>
            <person name="van der Nest A."/>
            <person name="van Dijk A."/>
            <person name="van Heerden A."/>
            <person name="van Vuuren N."/>
            <person name="Yilmaz N."/>
            <person name="Duong T.A."/>
            <person name="van der Merwe N.A."/>
            <person name="Wingfield M.J."/>
            <person name="Wingfield B.D."/>
        </authorList>
    </citation>
    <scope>NUCLEOTIDE SEQUENCE [LARGE SCALE GENOMIC DNA]</scope>
    <source>
        <strain evidence="1 2">CMW 18300</strain>
    </source>
</reference>
<sequence>MDLEDQFICGIRNKIEEPRDKIEESRDKIEEPRNKIKELTRTKPCARLLQKLPVEILLEILSDLPDVKSLRAAVHSCSRLLSVWNENRPQIISNHVGMSHGVLREAASAAGFPVAPIEHARIYWVRSGRYRSAPFDIDACVSIYSSLSFIGNRNQNDPISCDLEDARRLEGLQPVVRKLADIYIRQCGATNTALSGALDERRVTRLERVRIERAFYRYETFCRTFGSFDGRHGQRSWRPDAATLEARDPGWLDDPVPVFVQEFKQSFDTVELIQLQCIYGFLKRLVTPVVNDLLWHIGDWLSETRLVEYWATDDRVAPHVLAGLEHVNDIWAAFTRRDTVGLVDLMQEGKLFVPLQRMRDTALYQVLCAEFNMARKASIEVTRNKIGVHDTDSSPHDACLAVAPSIFDMGEYTEDKLRKETDRLSQCRKWGFVFWDRQRLDMMGFFEHPGLALETKDFFLSNDRNATARIYERQLRELAMSRRASQFVYAEWMGPFDQPEPIEPRFYNAWYPLASPELHDVAKDL</sequence>
<organism evidence="1 2">
    <name type="scientific">Diaporthe australafricana</name>
    <dbReference type="NCBI Taxonomy" id="127596"/>
    <lineage>
        <taxon>Eukaryota</taxon>
        <taxon>Fungi</taxon>
        <taxon>Dikarya</taxon>
        <taxon>Ascomycota</taxon>
        <taxon>Pezizomycotina</taxon>
        <taxon>Sordariomycetes</taxon>
        <taxon>Sordariomycetidae</taxon>
        <taxon>Diaporthales</taxon>
        <taxon>Diaporthaceae</taxon>
        <taxon>Diaporthe</taxon>
    </lineage>
</organism>
<name>A0ABR3WEI0_9PEZI</name>
<protein>
    <recommendedName>
        <fullName evidence="3">F-box domain-containing protein</fullName>
    </recommendedName>
</protein>
<dbReference type="Proteomes" id="UP001583177">
    <property type="component" value="Unassembled WGS sequence"/>
</dbReference>
<dbReference type="EMBL" id="JAWRVE010000096">
    <property type="protein sequence ID" value="KAL1859751.1"/>
    <property type="molecule type" value="Genomic_DNA"/>
</dbReference>
<dbReference type="InterPro" id="IPR036047">
    <property type="entry name" value="F-box-like_dom_sf"/>
</dbReference>
<proteinExistence type="predicted"/>
<evidence type="ECO:0000313" key="1">
    <source>
        <dbReference type="EMBL" id="KAL1859751.1"/>
    </source>
</evidence>
<gene>
    <name evidence="1" type="ORF">Daus18300_009473</name>
</gene>